<dbReference type="EMBL" id="AP018131">
    <property type="protein sequence ID" value="BBA47219.1"/>
    <property type="molecule type" value="Genomic_DNA"/>
</dbReference>
<dbReference type="Pfam" id="PF00570">
    <property type="entry name" value="HRDC"/>
    <property type="match status" value="1"/>
</dbReference>
<dbReference type="InterPro" id="IPR002562">
    <property type="entry name" value="3'-5'_exonuclease_dom"/>
</dbReference>
<dbReference type="SUPFAM" id="SSF53098">
    <property type="entry name" value="Ribonuclease H-like"/>
    <property type="match status" value="1"/>
</dbReference>
<evidence type="ECO:0000313" key="4">
    <source>
        <dbReference type="Proteomes" id="UP000262177"/>
    </source>
</evidence>
<dbReference type="SUPFAM" id="SSF47819">
    <property type="entry name" value="HRDC-like"/>
    <property type="match status" value="1"/>
</dbReference>
<proteinExistence type="predicted"/>
<dbReference type="PROSITE" id="PS50967">
    <property type="entry name" value="HRDC"/>
    <property type="match status" value="1"/>
</dbReference>
<dbReference type="GO" id="GO:0008408">
    <property type="term" value="F:3'-5' exonuclease activity"/>
    <property type="evidence" value="ECO:0007669"/>
    <property type="project" value="InterPro"/>
</dbReference>
<dbReference type="Pfam" id="PF01612">
    <property type="entry name" value="DNA_pol_A_exo1"/>
    <property type="match status" value="1"/>
</dbReference>
<dbReference type="InterPro" id="IPR012337">
    <property type="entry name" value="RNaseH-like_sf"/>
</dbReference>
<dbReference type="InterPro" id="IPR010997">
    <property type="entry name" value="HRDC-like_sf"/>
</dbReference>
<dbReference type="Gene3D" id="1.10.150.80">
    <property type="entry name" value="HRDC domain"/>
    <property type="match status" value="2"/>
</dbReference>
<organism evidence="3 4">
    <name type="scientific">Bifidobacterium bifidum LMG 13195</name>
    <dbReference type="NCBI Taxonomy" id="1207542"/>
    <lineage>
        <taxon>Bacteria</taxon>
        <taxon>Bacillati</taxon>
        <taxon>Actinomycetota</taxon>
        <taxon>Actinomycetes</taxon>
        <taxon>Bifidobacteriales</taxon>
        <taxon>Bifidobacteriaceae</taxon>
        <taxon>Bifidobacterium</taxon>
    </lineage>
</organism>
<dbReference type="InterPro" id="IPR036397">
    <property type="entry name" value="RNaseH_sf"/>
</dbReference>
<evidence type="ECO:0000259" key="2">
    <source>
        <dbReference type="PROSITE" id="PS50967"/>
    </source>
</evidence>
<dbReference type="InterPro" id="IPR044876">
    <property type="entry name" value="HRDC_dom_sf"/>
</dbReference>
<dbReference type="AlphaFoldDB" id="A0A286TAH0"/>
<dbReference type="SMART" id="SM00474">
    <property type="entry name" value="35EXOc"/>
    <property type="match status" value="1"/>
</dbReference>
<dbReference type="GO" id="GO:0033890">
    <property type="term" value="F:ribonuclease D activity"/>
    <property type="evidence" value="ECO:0007669"/>
    <property type="project" value="UniProtKB-EC"/>
</dbReference>
<gene>
    <name evidence="3" type="ORF">BBJK_00254</name>
</gene>
<feature type="domain" description="HRDC" evidence="2">
    <location>
        <begin position="421"/>
        <end position="501"/>
    </location>
</feature>
<dbReference type="PANTHER" id="PTHR47649:SF1">
    <property type="entry name" value="RIBONUCLEASE D"/>
    <property type="match status" value="1"/>
</dbReference>
<evidence type="ECO:0000313" key="3">
    <source>
        <dbReference type="EMBL" id="BBA47219.1"/>
    </source>
</evidence>
<dbReference type="GO" id="GO:0003676">
    <property type="term" value="F:nucleic acid binding"/>
    <property type="evidence" value="ECO:0007669"/>
    <property type="project" value="InterPro"/>
</dbReference>
<keyword evidence="3" id="KW-0378">Hydrolase</keyword>
<sequence length="621" mass="69992">MRHPDADMPERPVGVPDAVWSAVESVRSMPRVTGMRYRELPVPSTLADYGIGVEMECVADDDSRSFGDAHMASGWIMLLYVEHEREDWHSHWRCVAYAQLPLPSDENDGLAPSMYWDGMRSFVDDASLGDVSGTVTVTQNTSFGLAQKGTAGCEMRVSWTPLLAWMAVWTRAARCSAGRDSCSPPANARRSRQLTDEPRLQTQPRGGVPDVTDTLEGFREVCDRLAGAAGPLAADAERASGFRYGHEDWLVQFKREGAGIVLLDPVALTRAGADWGMFNDAVGDAVWILHDSLQDLPGFADIGLAPQALFDTEIAARMLGLHRFGLAAVTEHYLGVTLAKEHSAADWSYRPLPRDWRNYAALDVELLIELRRKMQRELKVQGKDGWADEEFRYALQTGMGPRREHPVPWLRISHINTVSQDHQGLAVAKALWEKRDELARAYDIAPGLLLSDDSIVEAASRKPRNAREFRMIRSLNERVRMRTGGEQDKMFERYAPIQRKVKPSVWRETIRRALELPPSQWPVMPVPVADEEHANAPRSMKLWATRHPQRMRLLQDVRKVVSQIADDTRTPAEIIVKPQILRNLCWTDEPRKRDVAEFLKSQGARDWQVNLIAASVSRVIM</sequence>
<dbReference type="GO" id="GO:0000166">
    <property type="term" value="F:nucleotide binding"/>
    <property type="evidence" value="ECO:0007669"/>
    <property type="project" value="InterPro"/>
</dbReference>
<dbReference type="Pfam" id="PF11452">
    <property type="entry name" value="DUF3000"/>
    <property type="match status" value="1"/>
</dbReference>
<dbReference type="PANTHER" id="PTHR47649">
    <property type="entry name" value="RIBONUCLEASE D"/>
    <property type="match status" value="1"/>
</dbReference>
<dbReference type="InterPro" id="IPR021555">
    <property type="entry name" value="DUF3000"/>
</dbReference>
<reference evidence="3 4" key="1">
    <citation type="journal article" date="2017" name="Biosci. Biotechnol. Biochem.">
        <title>Identification and characterization of a sulfoglycosidase from Bifidobacterium bifidum implicated in mucin glycan utilization.</title>
        <authorList>
            <person name="Katoh T."/>
            <person name="Maeshibu T."/>
            <person name="Kikkawa K."/>
            <person name="Gotoh A."/>
            <person name="Tomabechi Y."/>
            <person name="Nakamura M."/>
            <person name="Liao W.-H."/>
            <person name="Yamaguchi M."/>
            <person name="Ashida H."/>
            <person name="Yamamoto K."/>
            <person name="Katayama T."/>
        </authorList>
    </citation>
    <scope>NUCLEOTIDE SEQUENCE [LARGE SCALE GENOMIC DNA]</scope>
    <source>
        <strain evidence="3 4">JCM 7004</strain>
    </source>
</reference>
<accession>A0A286TAH0</accession>
<dbReference type="Pfam" id="PF18305">
    <property type="entry name" value="DNA_pol_A_exoN"/>
    <property type="match status" value="1"/>
</dbReference>
<evidence type="ECO:0000256" key="1">
    <source>
        <dbReference type="SAM" id="MobiDB-lite"/>
    </source>
</evidence>
<dbReference type="InterPro" id="IPR002121">
    <property type="entry name" value="HRDC_dom"/>
</dbReference>
<dbReference type="EC" id="3.1.13.5" evidence="3"/>
<dbReference type="InterPro" id="IPR041605">
    <property type="entry name" value="Exo_C"/>
</dbReference>
<dbReference type="GO" id="GO:0006139">
    <property type="term" value="P:nucleobase-containing compound metabolic process"/>
    <property type="evidence" value="ECO:0007669"/>
    <property type="project" value="InterPro"/>
</dbReference>
<feature type="region of interest" description="Disordered" evidence="1">
    <location>
        <begin position="177"/>
        <end position="212"/>
    </location>
</feature>
<dbReference type="Proteomes" id="UP000262177">
    <property type="component" value="Chromosome"/>
</dbReference>
<dbReference type="InterPro" id="IPR051086">
    <property type="entry name" value="RNase_D-like"/>
</dbReference>
<protein>
    <submittedName>
        <fullName evidence="3">Ribonuclease D</fullName>
        <ecNumber evidence="3">3.1.13.5</ecNumber>
    </submittedName>
</protein>
<name>A0A286TAH0_BIFBI</name>
<dbReference type="Gene3D" id="3.30.420.10">
    <property type="entry name" value="Ribonuclease H-like superfamily/Ribonuclease H"/>
    <property type="match status" value="1"/>
</dbReference>